<dbReference type="Gene3D" id="3.40.50.300">
    <property type="entry name" value="P-loop containing nucleotide triphosphate hydrolases"/>
    <property type="match status" value="3"/>
</dbReference>
<dbReference type="EMBL" id="AWSC01000031">
    <property type="protein sequence ID" value="ERH16720.1"/>
    <property type="molecule type" value="Genomic_DNA"/>
</dbReference>
<dbReference type="Pfam" id="PF13195">
    <property type="entry name" value="DUF4011"/>
    <property type="match status" value="1"/>
</dbReference>
<comment type="similarity">
    <text evidence="1">Belongs to the DNA2/NAM7 helicase family.</text>
</comment>
<dbReference type="PANTHER" id="PTHR43788">
    <property type="entry name" value="DNA2/NAM7 HELICASE FAMILY MEMBER"/>
    <property type="match status" value="1"/>
</dbReference>
<evidence type="ECO:0000256" key="4">
    <source>
        <dbReference type="ARBA" id="ARBA00022806"/>
    </source>
</evidence>
<dbReference type="SUPFAM" id="SSF52540">
    <property type="entry name" value="P-loop containing nucleoside triphosphate hydrolases"/>
    <property type="match status" value="1"/>
</dbReference>
<dbReference type="PANTHER" id="PTHR43788:SF8">
    <property type="entry name" value="DNA-BINDING PROTEIN SMUBP-2"/>
    <property type="match status" value="1"/>
</dbReference>
<dbReference type="GO" id="GO:0016787">
    <property type="term" value="F:hydrolase activity"/>
    <property type="evidence" value="ECO:0007669"/>
    <property type="project" value="UniProtKB-KW"/>
</dbReference>
<sequence>MARAKLGLVASVELSKADGSGIDALDAKVSICAKFQGKQLFTPIVITKKISERAHQWDLRSKSHVNPDALGTLPEQREGTLVVTVESLGKSVSEEFPLKILANTEILLLPELWGMLASYVQTQDPALKLLREQVQELVGAQPASSGRQELKNLAEACYQVLGQFEFQPDHSANSTATNISITAGEESWQVPVVRLRTSGEVLRQGTATASELVLLYSAIAAACRLKPVLVIARGRLLVAVNLEGLLNSAVVQGKMKPQNYLRGKKLLTFDPVQALNRVPFEKAVAEAEKYFELAQGLVDVRLQLANHVAELPINESIEGFDAEEIMASNCALPNGDGAAEVVPDAAVLADDSSGEQRQITENIEVLEQIEAPGKDLKVDNSAEPPHRVQDWQRRLLDLKLTNPLLSLKTKAYKLELRQGMLAELEQLILAGHSLSLKDMKAIDPFDRGKGIEDATQLSDQTLRNKLLDQHKVHIDTNRSTYTNGLNELKKKSLMLAEETGNANLYLSLGELTYAKAGRTNKAPLFLVPVKLERSSKMAPFKIKCDGEGEIIPNYCLSEWLKKEYGLTLVTLNELPEDNLELDILQMFTAISRELVEANSEMKVSQTAYLFIANFSTFNMWKDMGECWEKFMDSPVFTHIATSSGRAFLDPNGDSDISTLKTDETENILPIAADGSQLQAVVAATSGRSFVLQGPPGTGKSQTITNLIAANLVAGKKVLFVAEKQAALDVVKVRLEDIGLSKFVLDMHGIDNVNKAVRNQIKAAIDAKCSYEPERWQLRKSRLVEDIKALQKYSDAIHTPNKLNKSLWGALTLSEDIKRNDDAKLICLPSGYAQNPSPSPDELEGLVKDVAKNWVEPELLARWEGFDLSGSLNSLKEAALNLSAACAELAETSAFDQFIAGELSAAKTGEDLDSFLAVNQKQLLSRPQREEVEDTLALIKTAVSQARSLKDLLEALLATYSQAFIEIGDLDQLEQAATQARSWKLGRRAHRRHFASILAGALQAELAVTEQKKLVKTYRPKKVMESVGQMRALRIQMAHILDQLDQLPELKKRLMLWDNDFVQRLEDFQASLELQEKLPIWLWDAGELAELRQALRQLESSECTWRELTQAPECNLGGQELKTHIDQWIQRGQQVEQDFPKLRQVARLNKAIQVLESKGLDELAGYLKHQKLTPAQVEASLQLALCAQSIEERLAAFELDNFYAVEQQELTQNTNKNWQQVRDMYRQVLPAKLFEARGWTNQPDQDTQQLRMQLDAKRNSASIRTLFSKYGQQILNATPCVMASPASLATHIEPGALMFDLVVFDEASQVTVPQAMGAIGRAKAAVIVGDNKQMPPTNFFAANQDDDMAEDSETINDLESILDEAMEVRLPSLMLTWHYRSQTESLIAFSNQHYYSNELATLPAAGQMPGTGIFWRRVDGHFMRKADPHYQANKLNTNEVEAKAIIEEISRRLNDPLTKDQSLGVVTMNAKQMDLITTLLEESDDPLIAEHMPGEGVAPDKTIFVKNLENVQGDERDVILMSVGFSKDPLKNRLPLNFGPLNRQGGQRRLNVAVTRARTAVVVFASFDPEDMQLTKNSAQGLQDLRDYLLLARDGVKTDTSTRGDRQEILLRDLLAKALRERGWQVQNDYGLSAYKVDIALRKPGQENWQFALIMDSKRWANLATVTDRELTPLFLEQKLGWIQTIRVYTPQLTEGIEQYADALTSRLEKKLKGECLWD</sequence>
<dbReference type="Pfam" id="PF13087">
    <property type="entry name" value="AAA_12"/>
    <property type="match status" value="1"/>
</dbReference>
<dbReference type="InterPro" id="IPR041679">
    <property type="entry name" value="DNA2/NAM7-like_C"/>
</dbReference>
<dbReference type="Pfam" id="PF13086">
    <property type="entry name" value="AAA_11"/>
    <property type="match status" value="2"/>
</dbReference>
<feature type="domain" description="DNA2/NAM7 helicase-like C-terminal" evidence="7">
    <location>
        <begin position="1359"/>
        <end position="1564"/>
    </location>
</feature>
<organism evidence="8 9">
    <name type="scientific">Actinomyces graevenitzii F0530</name>
    <dbReference type="NCBI Taxonomy" id="1321817"/>
    <lineage>
        <taxon>Bacteria</taxon>
        <taxon>Bacillati</taxon>
        <taxon>Actinomycetota</taxon>
        <taxon>Actinomycetes</taxon>
        <taxon>Actinomycetales</taxon>
        <taxon>Actinomycetaceae</taxon>
        <taxon>Actinomyces</taxon>
    </lineage>
</organism>
<feature type="domain" description="DNA2/NAM7 helicase helicase" evidence="6">
    <location>
        <begin position="673"/>
        <end position="757"/>
    </location>
</feature>
<keyword evidence="2" id="KW-0547">Nucleotide-binding</keyword>
<comment type="caution">
    <text evidence="8">The sequence shown here is derived from an EMBL/GenBank/DDBJ whole genome shotgun (WGS) entry which is preliminary data.</text>
</comment>
<evidence type="ECO:0000259" key="6">
    <source>
        <dbReference type="Pfam" id="PF13086"/>
    </source>
</evidence>
<evidence type="ECO:0000313" key="9">
    <source>
        <dbReference type="Proteomes" id="UP000016481"/>
    </source>
</evidence>
<reference evidence="8 9" key="1">
    <citation type="submission" date="2013-08" db="EMBL/GenBank/DDBJ databases">
        <authorList>
            <person name="Weinstock G."/>
            <person name="Sodergren E."/>
            <person name="Wylie T."/>
            <person name="Fulton L."/>
            <person name="Fulton R."/>
            <person name="Fronick C."/>
            <person name="O'Laughlin M."/>
            <person name="Godfrey J."/>
            <person name="Miner T."/>
            <person name="Herter B."/>
            <person name="Appelbaum E."/>
            <person name="Cordes M."/>
            <person name="Lek S."/>
            <person name="Wollam A."/>
            <person name="Pepin K.H."/>
            <person name="Palsikar V.B."/>
            <person name="Mitreva M."/>
            <person name="Wilson R.K."/>
        </authorList>
    </citation>
    <scope>NUCLEOTIDE SEQUENCE [LARGE SCALE GENOMIC DNA]</scope>
    <source>
        <strain evidence="8 9">F0530</strain>
    </source>
</reference>
<evidence type="ECO:0000256" key="2">
    <source>
        <dbReference type="ARBA" id="ARBA00022741"/>
    </source>
</evidence>
<feature type="domain" description="DNA2/NAM7 helicase helicase" evidence="6">
    <location>
        <begin position="1203"/>
        <end position="1336"/>
    </location>
</feature>
<dbReference type="PATRIC" id="fig|1321817.3.peg.779"/>
<keyword evidence="4" id="KW-0347">Helicase</keyword>
<proteinExistence type="inferred from homology"/>
<dbReference type="InterPro" id="IPR041677">
    <property type="entry name" value="DNA2/NAM7_AAA_11"/>
</dbReference>
<evidence type="ECO:0000313" key="8">
    <source>
        <dbReference type="EMBL" id="ERH16720.1"/>
    </source>
</evidence>
<dbReference type="GO" id="GO:0043139">
    <property type="term" value="F:5'-3' DNA helicase activity"/>
    <property type="evidence" value="ECO:0007669"/>
    <property type="project" value="TreeGrafter"/>
</dbReference>
<name>U1PK72_9ACTO</name>
<evidence type="ECO:0008006" key="10">
    <source>
        <dbReference type="Google" id="ProtNLM"/>
    </source>
</evidence>
<keyword evidence="3" id="KW-0378">Hydrolase</keyword>
<dbReference type="HOGENOM" id="CLU_000788_0_0_11"/>
<evidence type="ECO:0000256" key="5">
    <source>
        <dbReference type="ARBA" id="ARBA00022840"/>
    </source>
</evidence>
<keyword evidence="5" id="KW-0067">ATP-binding</keyword>
<gene>
    <name evidence="8" type="ORF">HMPREF1978_00893</name>
</gene>
<dbReference type="GO" id="GO:0005524">
    <property type="term" value="F:ATP binding"/>
    <property type="evidence" value="ECO:0007669"/>
    <property type="project" value="UniProtKB-KW"/>
</dbReference>
<protein>
    <recommendedName>
        <fullName evidence="10">DNA helicase</fullName>
    </recommendedName>
</protein>
<evidence type="ECO:0000256" key="3">
    <source>
        <dbReference type="ARBA" id="ARBA00022801"/>
    </source>
</evidence>
<dbReference type="CDD" id="cd18808">
    <property type="entry name" value="SF1_C_Upf1"/>
    <property type="match status" value="1"/>
</dbReference>
<evidence type="ECO:0000259" key="7">
    <source>
        <dbReference type="Pfam" id="PF13087"/>
    </source>
</evidence>
<dbReference type="InterPro" id="IPR025103">
    <property type="entry name" value="DUF4011"/>
</dbReference>
<accession>U1PK72</accession>
<dbReference type="Proteomes" id="UP000016481">
    <property type="component" value="Unassembled WGS sequence"/>
</dbReference>
<dbReference type="InterPro" id="IPR027417">
    <property type="entry name" value="P-loop_NTPase"/>
</dbReference>
<dbReference type="InterPro" id="IPR047187">
    <property type="entry name" value="SF1_C_Upf1"/>
</dbReference>
<dbReference type="InterPro" id="IPR050534">
    <property type="entry name" value="Coronavir_polyprotein_1ab"/>
</dbReference>
<evidence type="ECO:0000256" key="1">
    <source>
        <dbReference type="ARBA" id="ARBA00007913"/>
    </source>
</evidence>